<evidence type="ECO:0000313" key="2">
    <source>
        <dbReference type="Proteomes" id="UP000628775"/>
    </source>
</evidence>
<proteinExistence type="predicted"/>
<sequence length="170" mass="19050">MAEFVGIGVSAVAVIISILSLKQTQRSIEQANRPYVVVYRDYIQALDTICEYIIVKNFGRTGAIIDSLEFHPNYLGTRGNNVFEHIDNTFIAPSQSISTVTSYNAFDNDRSGITKVIVAYHNGKKHYQDTIKLNEELDHDLAFAKIKPSKGKSEGEIITKTVQEILRRGL</sequence>
<reference evidence="1" key="1">
    <citation type="journal article" date="2014" name="Int. J. Syst. Evol. Microbiol.">
        <title>Complete genome sequence of Corynebacterium casei LMG S-19264T (=DSM 44701T), isolated from a smear-ripened cheese.</title>
        <authorList>
            <consortium name="US DOE Joint Genome Institute (JGI-PGF)"/>
            <person name="Walter F."/>
            <person name="Albersmeier A."/>
            <person name="Kalinowski J."/>
            <person name="Ruckert C."/>
        </authorList>
    </citation>
    <scope>NUCLEOTIDE SEQUENCE</scope>
    <source>
        <strain evidence="1">CGMCC 1.15371</strain>
    </source>
</reference>
<organism evidence="1 2">
    <name type="scientific">Pullulanibacillus camelliae</name>
    <dbReference type="NCBI Taxonomy" id="1707096"/>
    <lineage>
        <taxon>Bacteria</taxon>
        <taxon>Bacillati</taxon>
        <taxon>Bacillota</taxon>
        <taxon>Bacilli</taxon>
        <taxon>Bacillales</taxon>
        <taxon>Sporolactobacillaceae</taxon>
        <taxon>Pullulanibacillus</taxon>
    </lineage>
</organism>
<evidence type="ECO:0000313" key="1">
    <source>
        <dbReference type="EMBL" id="GGE36053.1"/>
    </source>
</evidence>
<dbReference type="Proteomes" id="UP000628775">
    <property type="component" value="Unassembled WGS sequence"/>
</dbReference>
<name>A0A8J2VPA0_9BACL</name>
<gene>
    <name evidence="1" type="ORF">GCM10011391_13560</name>
</gene>
<dbReference type="EMBL" id="BMIR01000004">
    <property type="protein sequence ID" value="GGE36053.1"/>
    <property type="molecule type" value="Genomic_DNA"/>
</dbReference>
<dbReference type="RefSeq" id="WP_229672390.1">
    <property type="nucleotide sequence ID" value="NZ_BMIR01000004.1"/>
</dbReference>
<accession>A0A8J2VPA0</accession>
<reference evidence="1" key="2">
    <citation type="submission" date="2020-09" db="EMBL/GenBank/DDBJ databases">
        <authorList>
            <person name="Sun Q."/>
            <person name="Zhou Y."/>
        </authorList>
    </citation>
    <scope>NUCLEOTIDE SEQUENCE</scope>
    <source>
        <strain evidence="1">CGMCC 1.15371</strain>
    </source>
</reference>
<protein>
    <submittedName>
        <fullName evidence="1">Uncharacterized protein</fullName>
    </submittedName>
</protein>
<comment type="caution">
    <text evidence="1">The sequence shown here is derived from an EMBL/GenBank/DDBJ whole genome shotgun (WGS) entry which is preliminary data.</text>
</comment>
<keyword evidence="2" id="KW-1185">Reference proteome</keyword>
<dbReference type="AlphaFoldDB" id="A0A8J2VPA0"/>